<dbReference type="eggNOG" id="ENOG502QZVS">
    <property type="taxonomic scope" value="Eukaryota"/>
</dbReference>
<dbReference type="OMA" id="CRVASPQ"/>
<comment type="similarity">
    <text evidence="2">Belongs to the prenylcysteine oxidase family.</text>
</comment>
<keyword evidence="4 9" id="KW-0732">Signal</keyword>
<dbReference type="PANTHER" id="PTHR15944:SF0">
    <property type="entry name" value="PRENYLCYSTEINE LYASE DOMAIN-CONTAINING PROTEIN"/>
    <property type="match status" value="1"/>
</dbReference>
<dbReference type="InParanoid" id="F0VQT6"/>
<reference evidence="13" key="3">
    <citation type="journal article" date="2012" name="PLoS Pathog.">
        <title>Comparative genomics of the apicomplexan parasites Toxoplasma gondii and Neospora caninum: Coccidia differing in host range and transmission strategy.</title>
        <authorList>
            <person name="Reid A.J."/>
            <person name="Vermont S.J."/>
            <person name="Cotton J.A."/>
            <person name="Harris D."/>
            <person name="Hill-Cawthorne G.A."/>
            <person name="Konen-Waisman S."/>
            <person name="Latham S.M."/>
            <person name="Mourier T."/>
            <person name="Norton R."/>
            <person name="Quail M.A."/>
            <person name="Sanders M."/>
            <person name="Shanmugam D."/>
            <person name="Sohal A."/>
            <person name="Wasmuth J.D."/>
            <person name="Brunk B."/>
            <person name="Grigg M.E."/>
            <person name="Howard J.C."/>
            <person name="Parkinson J."/>
            <person name="Roos D.S."/>
            <person name="Trees A.J."/>
            <person name="Berriman M."/>
            <person name="Pain A."/>
            <person name="Wastling J.M."/>
        </authorList>
    </citation>
    <scope>NUCLEOTIDE SEQUENCE [LARGE SCALE GENOMIC DNA]</scope>
    <source>
        <strain evidence="13">Liverpool</strain>
    </source>
</reference>
<keyword evidence="7" id="KW-0325">Glycoprotein</keyword>
<protein>
    <recommendedName>
        <fullName evidence="10">Prenylcysteine lyase domain-containing protein</fullName>
    </recommendedName>
</protein>
<evidence type="ECO:0000256" key="4">
    <source>
        <dbReference type="ARBA" id="ARBA00022729"/>
    </source>
</evidence>
<evidence type="ECO:0000259" key="10">
    <source>
        <dbReference type="Pfam" id="PF07156"/>
    </source>
</evidence>
<feature type="signal peptide" evidence="9">
    <location>
        <begin position="1"/>
        <end position="23"/>
    </location>
</feature>
<feature type="chain" id="PRO_5007655444" description="Prenylcysteine lyase domain-containing protein" evidence="9">
    <location>
        <begin position="24"/>
        <end position="695"/>
    </location>
</feature>
<dbReference type="Pfam" id="PF07156">
    <property type="entry name" value="Prenylcys_lyase"/>
    <property type="match status" value="1"/>
</dbReference>
<dbReference type="GO" id="GO:0001735">
    <property type="term" value="F:prenylcysteine oxidase activity"/>
    <property type="evidence" value="ECO:0007669"/>
    <property type="project" value="InterPro"/>
</dbReference>
<evidence type="ECO:0000256" key="8">
    <source>
        <dbReference type="SAM" id="MobiDB-lite"/>
    </source>
</evidence>
<organism evidence="11 13">
    <name type="scientific">Neospora caninum (strain Liverpool)</name>
    <dbReference type="NCBI Taxonomy" id="572307"/>
    <lineage>
        <taxon>Eukaryota</taxon>
        <taxon>Sar</taxon>
        <taxon>Alveolata</taxon>
        <taxon>Apicomplexa</taxon>
        <taxon>Conoidasida</taxon>
        <taxon>Coccidia</taxon>
        <taxon>Eucoccidiorida</taxon>
        <taxon>Eimeriorina</taxon>
        <taxon>Sarcocystidae</taxon>
        <taxon>Neospora</taxon>
    </lineage>
</organism>
<dbReference type="EMBL" id="LN714487">
    <property type="protein sequence ID" value="CEL70832.1"/>
    <property type="molecule type" value="Genomic_DNA"/>
</dbReference>
<sequence>MGLLEMSRVVGLLVLFCLLGLEAVEKKLHNVSAENPPEGNVGAEQARNGGDPTTVVRVAIVGGGITGAATSAFLKVLEQRILSEFRGKGLWKPGTEDGPAKPFKIEIDVFESNNRLGGRLDYAVVNGQAVDIGGSDIEESNIWLSTFHNMLNRHISEQQKAASDGLDGSGGAERPVPLGAFESSDSRTLLIMHGNRVLDVSHPGIFLALRGNGTGLLNFMRKLREKWRSVYSKLAGMPLCVYVTRDLLLQPNFEKENGHKYEELCVTPKGFASGLDMLDSAGLKPLVQETFASRVASIGLTAEGMDFVSGVTRAIYSQDSVDINSVAGAVAMLGGIGTLFQEKRYSGRVLVEYLINRFASNTFLDCAVSQVVEAKDPPAKRVTKSGKQYTLSPRRESCDTDARKRMDSVRYDFVVVAAPLELSGVKVYRRREEVSRESASTGALEPIPVLPKSWRTVHLAYLVADAIRWTRSPYAVEDRNKSTGVSRLVLKAQPKGTVASNTPDFYVAGCWGHAVEHGDLNARRKKMSANKIGMSIDIPEREMHSAAQESGDESPGKQTWCRVASPQRLTEETLRSTFVNPQHIFRHVWMGAYPLIVPFDIESTSVAADAFTSASSSAQAFIRDVPPSKHTSGDGTGRPRSVPAQSNFVLTDNVLYPSAFESIFSCMEGQAVSAQNTVNLIGSALDILPGDVDTP</sequence>
<name>F0VQT6_NEOCL</name>
<evidence type="ECO:0000313" key="11">
    <source>
        <dbReference type="EMBL" id="CBZ56083.1"/>
    </source>
</evidence>
<dbReference type="GeneID" id="13445306"/>
<dbReference type="VEuPathDB" id="ToxoDB:NCLIV_065090"/>
<keyword evidence="13" id="KW-1185">Reference proteome</keyword>
<dbReference type="AlphaFoldDB" id="F0VQT6"/>
<evidence type="ECO:0000313" key="13">
    <source>
        <dbReference type="Proteomes" id="UP000007494"/>
    </source>
</evidence>
<reference evidence="11" key="2">
    <citation type="submission" date="2011-03" db="EMBL/GenBank/DDBJ databases">
        <title>Comparative genomics and transcriptomics of Neospora caninum and Toxoplasma gondii.</title>
        <authorList>
            <person name="Reid A.J."/>
            <person name="Sohal A."/>
            <person name="Harris D."/>
            <person name="Quail M."/>
            <person name="Sanders M."/>
            <person name="Berriman M."/>
            <person name="Wastling J.M."/>
            <person name="Pain A."/>
        </authorList>
    </citation>
    <scope>NUCLEOTIDE SEQUENCE</scope>
    <source>
        <strain evidence="11">Liverpool</strain>
    </source>
</reference>
<evidence type="ECO:0000256" key="2">
    <source>
        <dbReference type="ARBA" id="ARBA00009967"/>
    </source>
</evidence>
<evidence type="ECO:0000313" key="12">
    <source>
        <dbReference type="EMBL" id="CEL70832.1"/>
    </source>
</evidence>
<evidence type="ECO:0000256" key="5">
    <source>
        <dbReference type="ARBA" id="ARBA00022827"/>
    </source>
</evidence>
<dbReference type="OrthoDB" id="437369at2759"/>
<dbReference type="PANTHER" id="PTHR15944">
    <property type="entry name" value="FARNESYLCYSTEINE LYASE"/>
    <property type="match status" value="1"/>
</dbReference>
<keyword evidence="6" id="KW-0560">Oxidoreductase</keyword>
<evidence type="ECO:0000256" key="7">
    <source>
        <dbReference type="ARBA" id="ARBA00023180"/>
    </source>
</evidence>
<keyword evidence="5" id="KW-0274">FAD</keyword>
<dbReference type="InterPro" id="IPR010795">
    <property type="entry name" value="Prenylcys_lyase"/>
</dbReference>
<reference evidence="12" key="4">
    <citation type="journal article" date="2015" name="PLoS ONE">
        <title>Comprehensive Evaluation of Toxoplasma gondii VEG and Neospora caninum LIV Genomes with Tachyzoite Stage Transcriptome and Proteome Defines Novel Transcript Features.</title>
        <authorList>
            <person name="Ramaprasad A."/>
            <person name="Mourier T."/>
            <person name="Naeem R."/>
            <person name="Malas T.B."/>
            <person name="Moussa E."/>
            <person name="Panigrahi A."/>
            <person name="Vermont S.J."/>
            <person name="Otto T.D."/>
            <person name="Wastling J."/>
            <person name="Pain A."/>
        </authorList>
    </citation>
    <scope>NUCLEOTIDE SEQUENCE</scope>
    <source>
        <strain evidence="12">Liverpool</strain>
    </source>
</reference>
<dbReference type="SUPFAM" id="SSF51905">
    <property type="entry name" value="FAD/NAD(P)-binding domain"/>
    <property type="match status" value="1"/>
</dbReference>
<evidence type="ECO:0000256" key="3">
    <source>
        <dbReference type="ARBA" id="ARBA00022630"/>
    </source>
</evidence>
<keyword evidence="3" id="KW-0285">Flavoprotein</keyword>
<evidence type="ECO:0000256" key="6">
    <source>
        <dbReference type="ARBA" id="ARBA00023002"/>
    </source>
</evidence>
<dbReference type="RefSeq" id="XP_003886109.1">
    <property type="nucleotide sequence ID" value="XM_003886060.1"/>
</dbReference>
<evidence type="ECO:0000256" key="1">
    <source>
        <dbReference type="ARBA" id="ARBA00001974"/>
    </source>
</evidence>
<comment type="cofactor">
    <cofactor evidence="1">
        <name>FAD</name>
        <dbReference type="ChEBI" id="CHEBI:57692"/>
    </cofactor>
</comment>
<feature type="domain" description="Prenylcysteine lyase" evidence="10">
    <location>
        <begin position="271"/>
        <end position="427"/>
    </location>
</feature>
<dbReference type="InterPro" id="IPR017046">
    <property type="entry name" value="Prenylcysteine_Oxase1"/>
</dbReference>
<dbReference type="InterPro" id="IPR036188">
    <property type="entry name" value="FAD/NAD-bd_sf"/>
</dbReference>
<feature type="region of interest" description="Disordered" evidence="8">
    <location>
        <begin position="623"/>
        <end position="644"/>
    </location>
</feature>
<gene>
    <name evidence="12" type="ORF">BN1204_065090</name>
    <name evidence="11" type="ORF">NCLIV_065090</name>
</gene>
<dbReference type="Proteomes" id="UP000007494">
    <property type="component" value="Chromosome XII"/>
</dbReference>
<reference evidence="11" key="1">
    <citation type="submission" date="2011-02" db="EMBL/GenBank/DDBJ databases">
        <authorList>
            <person name="Aslett M."/>
        </authorList>
    </citation>
    <scope>NUCLEOTIDE SEQUENCE</scope>
    <source>
        <strain evidence="11">Liverpool</strain>
    </source>
</reference>
<dbReference type="GO" id="GO:0030328">
    <property type="term" value="P:prenylcysteine catabolic process"/>
    <property type="evidence" value="ECO:0007669"/>
    <property type="project" value="InterPro"/>
</dbReference>
<accession>F0VQT6</accession>
<evidence type="ECO:0000256" key="9">
    <source>
        <dbReference type="SAM" id="SignalP"/>
    </source>
</evidence>
<proteinExistence type="inferred from homology"/>
<dbReference type="EMBL" id="FR823393">
    <property type="protein sequence ID" value="CBZ56083.1"/>
    <property type="molecule type" value="Genomic_DNA"/>
</dbReference>
<dbReference type="GO" id="GO:0030327">
    <property type="term" value="P:prenylated protein catabolic process"/>
    <property type="evidence" value="ECO:0007669"/>
    <property type="project" value="TreeGrafter"/>
</dbReference>